<evidence type="ECO:0000259" key="2">
    <source>
        <dbReference type="PROSITE" id="PS50930"/>
    </source>
</evidence>
<keyword evidence="1" id="KW-1133">Transmembrane helix</keyword>
<feature type="transmembrane region" description="Helical" evidence="1">
    <location>
        <begin position="57"/>
        <end position="75"/>
    </location>
</feature>
<accession>G5H536</accession>
<dbReference type="SMART" id="SM00850">
    <property type="entry name" value="LytTR"/>
    <property type="match status" value="1"/>
</dbReference>
<reference evidence="3 4" key="1">
    <citation type="submission" date="2011-08" db="EMBL/GenBank/DDBJ databases">
        <title>The Genome Sequence of Alistipes indistinctus YIT 12060.</title>
        <authorList>
            <consortium name="The Broad Institute Genome Sequencing Platform"/>
            <person name="Earl A."/>
            <person name="Ward D."/>
            <person name="Feldgarden M."/>
            <person name="Gevers D."/>
            <person name="Morotomi M."/>
            <person name="Young S.K."/>
            <person name="Zeng Q."/>
            <person name="Gargeya S."/>
            <person name="Fitzgerald M."/>
            <person name="Haas B."/>
            <person name="Abouelleil A."/>
            <person name="Alvarado L."/>
            <person name="Arachchi H.M."/>
            <person name="Berlin A."/>
            <person name="Brown A."/>
            <person name="Chapman S.B."/>
            <person name="Chen Z."/>
            <person name="Dunbar C."/>
            <person name="Freedman E."/>
            <person name="Gearin G."/>
            <person name="Gellesch M."/>
            <person name="Goldberg J."/>
            <person name="Griggs A."/>
            <person name="Gujja S."/>
            <person name="Heiman D."/>
            <person name="Howarth C."/>
            <person name="Larson L."/>
            <person name="Lui A."/>
            <person name="MacDonald P.J.P."/>
            <person name="Montmayeur A."/>
            <person name="Murphy C."/>
            <person name="Neiman D."/>
            <person name="Pearson M."/>
            <person name="Priest M."/>
            <person name="Roberts A."/>
            <person name="Saif S."/>
            <person name="Shea T."/>
            <person name="Shenoy N."/>
            <person name="Sisk P."/>
            <person name="Stolte C."/>
            <person name="Sykes S."/>
            <person name="Wortman J."/>
            <person name="Nusbaum C."/>
            <person name="Birren B."/>
        </authorList>
    </citation>
    <scope>NUCLEOTIDE SEQUENCE [LARGE SCALE GENOMIC DNA]</scope>
    <source>
        <strain evidence="3 4">YIT 12060</strain>
    </source>
</reference>
<dbReference type="Proteomes" id="UP000006008">
    <property type="component" value="Unassembled WGS sequence"/>
</dbReference>
<dbReference type="InterPro" id="IPR007492">
    <property type="entry name" value="LytTR_DNA-bd_dom"/>
</dbReference>
<dbReference type="GO" id="GO:0003677">
    <property type="term" value="F:DNA binding"/>
    <property type="evidence" value="ECO:0007669"/>
    <property type="project" value="InterPro"/>
</dbReference>
<feature type="transmembrane region" description="Helical" evidence="1">
    <location>
        <begin position="36"/>
        <end position="52"/>
    </location>
</feature>
<keyword evidence="1" id="KW-0472">Membrane</keyword>
<dbReference type="InterPro" id="IPR024425">
    <property type="entry name" value="LiaF-like_C"/>
</dbReference>
<organism evidence="3 4">
    <name type="scientific">Alistipes indistinctus YIT 12060</name>
    <dbReference type="NCBI Taxonomy" id="742725"/>
    <lineage>
        <taxon>Bacteria</taxon>
        <taxon>Pseudomonadati</taxon>
        <taxon>Bacteroidota</taxon>
        <taxon>Bacteroidia</taxon>
        <taxon>Bacteroidales</taxon>
        <taxon>Rikenellaceae</taxon>
        <taxon>Alistipes</taxon>
    </lineage>
</organism>
<dbReference type="InterPro" id="IPR046947">
    <property type="entry name" value="LytR-like"/>
</dbReference>
<protein>
    <recommendedName>
        <fullName evidence="2">HTH LytTR-type domain-containing protein</fullName>
    </recommendedName>
</protein>
<keyword evidence="1" id="KW-0812">Transmembrane</keyword>
<feature type="domain" description="HTH LytTR-type" evidence="2">
    <location>
        <begin position="254"/>
        <end position="358"/>
    </location>
</feature>
<dbReference type="PANTHER" id="PTHR37299">
    <property type="entry name" value="TRANSCRIPTIONAL REGULATOR-RELATED"/>
    <property type="match status" value="1"/>
</dbReference>
<evidence type="ECO:0000256" key="1">
    <source>
        <dbReference type="SAM" id="Phobius"/>
    </source>
</evidence>
<evidence type="ECO:0000313" key="3">
    <source>
        <dbReference type="EMBL" id="EHB93275.1"/>
    </source>
</evidence>
<dbReference type="Gene3D" id="2.40.50.1020">
    <property type="entry name" value="LytTr DNA-binding domain"/>
    <property type="match status" value="1"/>
</dbReference>
<dbReference type="PROSITE" id="PS50930">
    <property type="entry name" value="HTH_LYTTR"/>
    <property type="match status" value="1"/>
</dbReference>
<dbReference type="PATRIC" id="fig|742725.3.peg.50"/>
<dbReference type="AlphaFoldDB" id="G5H536"/>
<dbReference type="GO" id="GO:0000156">
    <property type="term" value="F:phosphorelay response regulator activity"/>
    <property type="evidence" value="ECO:0007669"/>
    <property type="project" value="InterPro"/>
</dbReference>
<proteinExistence type="predicted"/>
<dbReference type="Pfam" id="PF09922">
    <property type="entry name" value="LiaF-like_C"/>
    <property type="match status" value="1"/>
</dbReference>
<dbReference type="EMBL" id="ADLD01000003">
    <property type="protein sequence ID" value="EHB93275.1"/>
    <property type="molecule type" value="Genomic_DNA"/>
</dbReference>
<gene>
    <name evidence="3" type="ORF">HMPREF9450_00046</name>
</gene>
<dbReference type="OrthoDB" id="1116942at2"/>
<feature type="transmembrane region" description="Helical" evidence="1">
    <location>
        <begin position="87"/>
        <end position="106"/>
    </location>
</feature>
<evidence type="ECO:0000313" key="4">
    <source>
        <dbReference type="Proteomes" id="UP000006008"/>
    </source>
</evidence>
<dbReference type="eggNOG" id="COG3279">
    <property type="taxonomic scope" value="Bacteria"/>
</dbReference>
<dbReference type="eggNOG" id="COG4758">
    <property type="taxonomic scope" value="Bacteria"/>
</dbReference>
<dbReference type="HOGENOM" id="CLU_773020_0_0_10"/>
<dbReference type="STRING" id="742725.HMPREF9450_00046"/>
<dbReference type="GeneID" id="92816471"/>
<dbReference type="PANTHER" id="PTHR37299:SF1">
    <property type="entry name" value="STAGE 0 SPORULATION PROTEIN A HOMOLOG"/>
    <property type="match status" value="1"/>
</dbReference>
<sequence length="358" mass="39648">MKFNPGKTFGWLLLLAATVLILSVTGIVPGWAMRMIVSWQALFVLLGVHLLLTRRDGFGCAVLCTGAYFMIPHVYRVLGMPMPFEKSLLTTLFFAALFLAAGLEMLKAGRKWHASDKKFLEVKTGKKGVPQISCAFGQIDHAIIEKPFRGAVASTAFGETRLNLTHTNLPEGDSFLEVNNAFATTKITVPASWCVQVTVGSFMGDIKDRRTEKAPAGDRRLIVRGANAFGSIELESAGEAVSADESTEEKPETISVKHNNRVHIIPLDELFYIQADGDYVTLCTAQGNFLKEQTMKYFQQTLPPARFVRIHRSYIVSLAEIASVDCRGKESYYVILKNGTALRTSTTGYQELRQKLEI</sequence>
<dbReference type="RefSeq" id="WP_009132852.1">
    <property type="nucleotide sequence ID" value="NZ_CP102250.1"/>
</dbReference>
<dbReference type="Pfam" id="PF04397">
    <property type="entry name" value="LytTR"/>
    <property type="match status" value="1"/>
</dbReference>
<keyword evidence="4" id="KW-1185">Reference proteome</keyword>
<comment type="caution">
    <text evidence="3">The sequence shown here is derived from an EMBL/GenBank/DDBJ whole genome shotgun (WGS) entry which is preliminary data.</text>
</comment>
<name>G5H536_9BACT</name>